<name>A0AAP4FCE0_9CORY</name>
<dbReference type="Proteomes" id="UP001230317">
    <property type="component" value="Unassembled WGS sequence"/>
</dbReference>
<protein>
    <submittedName>
        <fullName evidence="1">Cell filamentation protein Fic</fullName>
    </submittedName>
</protein>
<dbReference type="EMBL" id="JASNVU010000007">
    <property type="protein sequence ID" value="MDK4335047.1"/>
    <property type="molecule type" value="Genomic_DNA"/>
</dbReference>
<dbReference type="GeneID" id="302266160"/>
<dbReference type="RefSeq" id="WP_023016410.1">
    <property type="nucleotide sequence ID" value="NZ_CP100375.1"/>
</dbReference>
<accession>A0AAP4FCE0</accession>
<comment type="caution">
    <text evidence="1">The sequence shown here is derived from an EMBL/GenBank/DDBJ whole genome shotgun (WGS) entry which is preliminary data.</text>
</comment>
<organism evidence="1 2">
    <name type="scientific">Corynebacterium accolens</name>
    <dbReference type="NCBI Taxonomy" id="38284"/>
    <lineage>
        <taxon>Bacteria</taxon>
        <taxon>Bacillati</taxon>
        <taxon>Actinomycetota</taxon>
        <taxon>Actinomycetes</taxon>
        <taxon>Mycobacteriales</taxon>
        <taxon>Corynebacteriaceae</taxon>
        <taxon>Corynebacterium</taxon>
    </lineage>
</organism>
<evidence type="ECO:0000313" key="2">
    <source>
        <dbReference type="Proteomes" id="UP001230317"/>
    </source>
</evidence>
<dbReference type="AlphaFoldDB" id="A0AAP4FCE0"/>
<evidence type="ECO:0000313" key="1">
    <source>
        <dbReference type="EMBL" id="MDK4335047.1"/>
    </source>
</evidence>
<gene>
    <name evidence="1" type="ORF">QPX58_06425</name>
</gene>
<reference evidence="1" key="1">
    <citation type="submission" date="2023-05" db="EMBL/GenBank/DDBJ databases">
        <title>Metabolic capabilities are highly conserved among human nasal-associated Corynebacterium species in pangenomic analyses.</title>
        <authorList>
            <person name="Tran T.H."/>
            <person name="Roberts A.Q."/>
            <person name="Escapa I.F."/>
            <person name="Gao W."/>
            <person name="Conlan S."/>
            <person name="Kong H."/>
            <person name="Segre J.A."/>
            <person name="Kelly M.S."/>
            <person name="Lemon K.P."/>
        </authorList>
    </citation>
    <scope>NUCLEOTIDE SEQUENCE</scope>
    <source>
        <strain evidence="1">KPL2618</strain>
    </source>
</reference>
<sequence>MSPEQLYLVAQEFCARFNLRIINYSALVAAAAASTARLEGIAIHGDEQQAAQAMAEVLEKVPALNAGNQTFAQYCARVYMATKFA</sequence>
<proteinExistence type="predicted"/>